<feature type="non-terminal residue" evidence="1">
    <location>
        <position position="1"/>
    </location>
</feature>
<sequence>ELVVNNNPLYELAVNYSALYYSNQPTFGTLYSNQPGFNIHNEPEFNIHNDVVYEIDHSEHPEHINNSMISLEATLEAIPHVIFTDANPTLIAAIWDKFSTTHAL</sequence>
<accession>A0A9N9IWN4</accession>
<comment type="caution">
    <text evidence="1">The sequence shown here is derived from an EMBL/GenBank/DDBJ whole genome shotgun (WGS) entry which is preliminary data.</text>
</comment>
<protein>
    <submittedName>
        <fullName evidence="1">5698_t:CDS:1</fullName>
    </submittedName>
</protein>
<evidence type="ECO:0000313" key="1">
    <source>
        <dbReference type="EMBL" id="CAG8753185.1"/>
    </source>
</evidence>
<name>A0A9N9IWN4_9GLOM</name>
<dbReference type="EMBL" id="CAJVPY010015711">
    <property type="protein sequence ID" value="CAG8753185.1"/>
    <property type="molecule type" value="Genomic_DNA"/>
</dbReference>
<keyword evidence="2" id="KW-1185">Reference proteome</keyword>
<dbReference type="Proteomes" id="UP000789405">
    <property type="component" value="Unassembled WGS sequence"/>
</dbReference>
<reference evidence="1" key="1">
    <citation type="submission" date="2021-06" db="EMBL/GenBank/DDBJ databases">
        <authorList>
            <person name="Kallberg Y."/>
            <person name="Tangrot J."/>
            <person name="Rosling A."/>
        </authorList>
    </citation>
    <scope>NUCLEOTIDE SEQUENCE</scope>
    <source>
        <strain evidence="1">MA453B</strain>
    </source>
</reference>
<gene>
    <name evidence="1" type="ORF">DERYTH_LOCUS17085</name>
</gene>
<organism evidence="1 2">
    <name type="scientific">Dentiscutata erythropus</name>
    <dbReference type="NCBI Taxonomy" id="1348616"/>
    <lineage>
        <taxon>Eukaryota</taxon>
        <taxon>Fungi</taxon>
        <taxon>Fungi incertae sedis</taxon>
        <taxon>Mucoromycota</taxon>
        <taxon>Glomeromycotina</taxon>
        <taxon>Glomeromycetes</taxon>
        <taxon>Diversisporales</taxon>
        <taxon>Gigasporaceae</taxon>
        <taxon>Dentiscutata</taxon>
    </lineage>
</organism>
<evidence type="ECO:0000313" key="2">
    <source>
        <dbReference type="Proteomes" id="UP000789405"/>
    </source>
</evidence>
<proteinExistence type="predicted"/>
<dbReference type="AlphaFoldDB" id="A0A9N9IWN4"/>